<dbReference type="PANTHER" id="PTHR10151:SF120">
    <property type="entry name" value="BIS(5'-ADENOSYL)-TRIPHOSPHATASE"/>
    <property type="match status" value="1"/>
</dbReference>
<evidence type="ECO:0008006" key="2">
    <source>
        <dbReference type="Google" id="ProtNLM"/>
    </source>
</evidence>
<dbReference type="PANTHER" id="PTHR10151">
    <property type="entry name" value="ECTONUCLEOTIDE PYROPHOSPHATASE/PHOSPHODIESTERASE"/>
    <property type="match status" value="1"/>
</dbReference>
<dbReference type="SUPFAM" id="SSF53649">
    <property type="entry name" value="Alkaline phosphatase-like"/>
    <property type="match status" value="1"/>
</dbReference>
<accession>A0A0F9W4P7</accession>
<dbReference type="InterPro" id="IPR002591">
    <property type="entry name" value="Phosphodiest/P_Trfase"/>
</dbReference>
<dbReference type="Pfam" id="PF01663">
    <property type="entry name" value="Phosphodiest"/>
    <property type="match status" value="1"/>
</dbReference>
<sequence>MPDGARAQGAVIFVVDGVHAGIFQEMLAAGDLPAIGEYFIDRGLYVPAAVANTPSVTLANLASIATGLMPGHHGIVGVNWFDRNRLIWRNYATIAQKNLLDSDYTATTIFQRFPDASTYSLFYQPHRGATKFFENALSAVAPFSLDAFEWVDRITLYRLGEVARLARRRNAWPAVTVCYLIAPDFRAYRHGINSPRYRDALRHTDRQIGRVLGDFRRAGLLDKIVIVLTSDHGMTDVQKHLDVSAYLRDEFALDVARARLWEQTPFEQRRARYERHQAVLNICGDRYAALSLRAPLAGPASDAVAPWPARPTLAQLRSYPTADGPVDLPARLVAHEAIGAVAASAGADRIRLWTDDGCVELHQPAGRGGTITYRLIQGVSPFEAPADGSADPAGWLAATHGGDYADAPAQLLAYFRSRLAGDLVLFAAPLWDFNSVNRAGHGGLAAEELHVPLLIAGPGVPHQTLETPVRTVDLTPTILALLGRPVPADMDGRPIITPAPAASGP</sequence>
<dbReference type="EMBL" id="LAZR01000003">
    <property type="protein sequence ID" value="KKO11300.1"/>
    <property type="molecule type" value="Genomic_DNA"/>
</dbReference>
<organism evidence="1">
    <name type="scientific">marine sediment metagenome</name>
    <dbReference type="NCBI Taxonomy" id="412755"/>
    <lineage>
        <taxon>unclassified sequences</taxon>
        <taxon>metagenomes</taxon>
        <taxon>ecological metagenomes</taxon>
    </lineage>
</organism>
<dbReference type="AlphaFoldDB" id="A0A0F9W4P7"/>
<comment type="caution">
    <text evidence="1">The sequence shown here is derived from an EMBL/GenBank/DDBJ whole genome shotgun (WGS) entry which is preliminary data.</text>
</comment>
<protein>
    <recommendedName>
        <fullName evidence="2">Alkaline phosphatase family protein</fullName>
    </recommendedName>
</protein>
<gene>
    <name evidence="1" type="ORF">LCGC14_0017800</name>
</gene>
<dbReference type="Gene3D" id="3.40.720.10">
    <property type="entry name" value="Alkaline Phosphatase, subunit A"/>
    <property type="match status" value="2"/>
</dbReference>
<name>A0A0F9W4P7_9ZZZZ</name>
<dbReference type="GO" id="GO:0016787">
    <property type="term" value="F:hydrolase activity"/>
    <property type="evidence" value="ECO:0007669"/>
    <property type="project" value="UniProtKB-ARBA"/>
</dbReference>
<evidence type="ECO:0000313" key="1">
    <source>
        <dbReference type="EMBL" id="KKO11300.1"/>
    </source>
</evidence>
<reference evidence="1" key="1">
    <citation type="journal article" date="2015" name="Nature">
        <title>Complex archaea that bridge the gap between prokaryotes and eukaryotes.</title>
        <authorList>
            <person name="Spang A."/>
            <person name="Saw J.H."/>
            <person name="Jorgensen S.L."/>
            <person name="Zaremba-Niedzwiedzka K."/>
            <person name="Martijn J."/>
            <person name="Lind A.E."/>
            <person name="van Eijk R."/>
            <person name="Schleper C."/>
            <person name="Guy L."/>
            <person name="Ettema T.J."/>
        </authorList>
    </citation>
    <scope>NUCLEOTIDE SEQUENCE</scope>
</reference>
<dbReference type="InterPro" id="IPR017850">
    <property type="entry name" value="Alkaline_phosphatase_core_sf"/>
</dbReference>
<proteinExistence type="predicted"/>